<keyword evidence="4" id="KW-0808">Transferase</keyword>
<proteinExistence type="inferred from homology"/>
<comment type="similarity">
    <text evidence="1">Belongs to the CBP3 family.</text>
</comment>
<organism evidence="4 5">
    <name type="scientific">Lithohypha guttulata</name>
    <dbReference type="NCBI Taxonomy" id="1690604"/>
    <lineage>
        <taxon>Eukaryota</taxon>
        <taxon>Fungi</taxon>
        <taxon>Dikarya</taxon>
        <taxon>Ascomycota</taxon>
        <taxon>Pezizomycotina</taxon>
        <taxon>Eurotiomycetes</taxon>
        <taxon>Chaetothyriomycetidae</taxon>
        <taxon>Chaetothyriales</taxon>
        <taxon>Trichomeriaceae</taxon>
        <taxon>Lithohypha</taxon>
    </lineage>
</organism>
<feature type="compositionally biased region" description="Polar residues" evidence="2">
    <location>
        <begin position="102"/>
        <end position="111"/>
    </location>
</feature>
<feature type="region of interest" description="Disordered" evidence="2">
    <location>
        <begin position="22"/>
        <end position="111"/>
    </location>
</feature>
<keyword evidence="5" id="KW-1185">Reference proteome</keyword>
<sequence length="372" mass="41616">MKVCSQCLRTLRKQARVEQLAQAQTHTSPLQSRYLSTASPLRQRSQRLTQTPAPEDQAAAPPMPTTAPTVTTNVTAQVEPQQQPQKGSSKPKLNPRSPPTDPSTSQMQRHISANMRPQSITHKLATTLRSAAKSTTESYITYGLTEILFKSCAARAPYTIPEDQRMGVYTGRGPPKNARQEDVGVPDDSVPGGKGAQSWWFNEIGLEPTFSVWSQVCFLHMYILTVKLRTLENEKVFLDYQRYLIEHFSNAAEDKMALLHGMNARGVRNKFLKDLFQQWRGVLYAYDEGLVKGDAVLAGAVWRNLWKADEDVDWEKVAVVVGYMRRCIAGLNDVDVQEITSGLKEGSNYWEEAQQGLQEIVGSNSRGISEPM</sequence>
<dbReference type="EMBL" id="JAVRRG010000200">
    <property type="protein sequence ID" value="KAK5077768.1"/>
    <property type="molecule type" value="Genomic_DNA"/>
</dbReference>
<keyword evidence="4" id="KW-0645">Protease</keyword>
<dbReference type="GO" id="GO:0004315">
    <property type="term" value="F:3-oxoacyl-[acyl-carrier-protein] synthase activity"/>
    <property type="evidence" value="ECO:0007669"/>
    <property type="project" value="UniProtKB-EC"/>
</dbReference>
<comment type="caution">
    <text evidence="4">The sequence shown here is derived from an EMBL/GenBank/DDBJ whole genome shotgun (WGS) entry which is preliminary data.</text>
</comment>
<feature type="domain" description="Ubiquinol-cytochrome c chaperone" evidence="3">
    <location>
        <begin position="203"/>
        <end position="342"/>
    </location>
</feature>
<reference evidence="4 5" key="1">
    <citation type="submission" date="2023-08" db="EMBL/GenBank/DDBJ databases">
        <title>Black Yeasts Isolated from many extreme environments.</title>
        <authorList>
            <person name="Coleine C."/>
            <person name="Stajich J.E."/>
            <person name="Selbmann L."/>
        </authorList>
    </citation>
    <scope>NUCLEOTIDE SEQUENCE [LARGE SCALE GENOMIC DNA]</scope>
    <source>
        <strain evidence="4 5">CCFEE 5885</strain>
    </source>
</reference>
<keyword evidence="4" id="KW-0378">Hydrolase</keyword>
<dbReference type="GO" id="GO:0004180">
    <property type="term" value="F:carboxypeptidase activity"/>
    <property type="evidence" value="ECO:0007669"/>
    <property type="project" value="UniProtKB-KW"/>
</dbReference>
<keyword evidence="4" id="KW-0012">Acyltransferase</keyword>
<dbReference type="PANTHER" id="PTHR12184:SF1">
    <property type="entry name" value="UBIQUINOL-CYTOCHROME-C REDUCTASE COMPLEX ASSEMBLY FACTOR 1"/>
    <property type="match status" value="1"/>
</dbReference>
<evidence type="ECO:0000313" key="5">
    <source>
        <dbReference type="Proteomes" id="UP001345013"/>
    </source>
</evidence>
<keyword evidence="4" id="KW-0121">Carboxypeptidase</keyword>
<feature type="compositionally biased region" description="Low complexity" evidence="2">
    <location>
        <begin position="66"/>
        <end position="92"/>
    </location>
</feature>
<dbReference type="EC" id="2.3.1.179" evidence="4"/>
<protein>
    <submittedName>
        <fullName evidence="4">Serine carboxypeptidase 3</fullName>
        <ecNumber evidence="4">2.3.1.179</ecNumber>
    </submittedName>
</protein>
<name>A0ABR0JX94_9EURO</name>
<evidence type="ECO:0000256" key="1">
    <source>
        <dbReference type="ARBA" id="ARBA00006407"/>
    </source>
</evidence>
<evidence type="ECO:0000313" key="4">
    <source>
        <dbReference type="EMBL" id="KAK5077768.1"/>
    </source>
</evidence>
<dbReference type="PANTHER" id="PTHR12184">
    <property type="entry name" value="UBIQUINOL-CYTOCHROME C REDUCTASE COMPLEX ASSEMBLY FACTOR 1 FAMILY MEMBER"/>
    <property type="match status" value="1"/>
</dbReference>
<gene>
    <name evidence="4" type="primary">cbp3</name>
    <name evidence="4" type="ORF">LTR24_009328</name>
</gene>
<evidence type="ECO:0000256" key="2">
    <source>
        <dbReference type="SAM" id="MobiDB-lite"/>
    </source>
</evidence>
<dbReference type="InterPro" id="IPR021150">
    <property type="entry name" value="Ubiq_cyt_c_chap"/>
</dbReference>
<dbReference type="Proteomes" id="UP001345013">
    <property type="component" value="Unassembled WGS sequence"/>
</dbReference>
<feature type="compositionally biased region" description="Polar residues" evidence="2">
    <location>
        <begin position="22"/>
        <end position="52"/>
    </location>
</feature>
<evidence type="ECO:0000259" key="3">
    <source>
        <dbReference type="Pfam" id="PF03981"/>
    </source>
</evidence>
<accession>A0ABR0JX94</accession>
<dbReference type="Pfam" id="PF03981">
    <property type="entry name" value="Ubiq_cyt_C_chap"/>
    <property type="match status" value="1"/>
</dbReference>
<dbReference type="InterPro" id="IPR007129">
    <property type="entry name" value="Ubiqinol_cyt_c_chaperone_CPB3"/>
</dbReference>